<proteinExistence type="predicted"/>
<sequence>MVLRVETATRLGDNRELFRLLRIATITREWVSEMIWDINGKNKDNETLREDGLQAELFRCCPLSGLVWKKEQILDGWSKAVILSILKKDLDAIVLKYRNIFTLKRVEHCFKYQQRFSFIDFASVFDSIDEAAIWKVMEFYGIPEKRKSFGP</sequence>
<name>A0A0N4ULH7_DRAME</name>
<dbReference type="WBParaSite" id="DME_0000865201-mRNA-1">
    <property type="protein sequence ID" value="DME_0000865201-mRNA-1"/>
    <property type="gene ID" value="DME_0000865201"/>
</dbReference>
<gene>
    <name evidence="1" type="ORF">DME_LOCUS2567</name>
</gene>
<dbReference type="Proteomes" id="UP000274756">
    <property type="component" value="Unassembled WGS sequence"/>
</dbReference>
<dbReference type="EMBL" id="UYYG01000067">
    <property type="protein sequence ID" value="VDN52594.1"/>
    <property type="molecule type" value="Genomic_DNA"/>
</dbReference>
<evidence type="ECO:0000313" key="1">
    <source>
        <dbReference type="EMBL" id="VDN52594.1"/>
    </source>
</evidence>
<evidence type="ECO:0000313" key="4">
    <source>
        <dbReference type="WBParaSite" id="DME_0000865201-mRNA-1"/>
    </source>
</evidence>
<dbReference type="Proteomes" id="UP000038040">
    <property type="component" value="Unplaced"/>
</dbReference>
<organism evidence="2 4">
    <name type="scientific">Dracunculus medinensis</name>
    <name type="common">Guinea worm</name>
    <dbReference type="NCBI Taxonomy" id="318479"/>
    <lineage>
        <taxon>Eukaryota</taxon>
        <taxon>Metazoa</taxon>
        <taxon>Ecdysozoa</taxon>
        <taxon>Nematoda</taxon>
        <taxon>Chromadorea</taxon>
        <taxon>Rhabditida</taxon>
        <taxon>Spirurina</taxon>
        <taxon>Dracunculoidea</taxon>
        <taxon>Dracunculidae</taxon>
        <taxon>Dracunculus</taxon>
    </lineage>
</organism>
<reference evidence="4" key="1">
    <citation type="submission" date="2016-04" db="UniProtKB">
        <authorList>
            <consortium name="WormBaseParasite"/>
        </authorList>
    </citation>
    <scope>IDENTIFICATION</scope>
</reference>
<dbReference type="AlphaFoldDB" id="A0A0N4ULH7"/>
<evidence type="ECO:0000313" key="2">
    <source>
        <dbReference type="Proteomes" id="UP000038040"/>
    </source>
</evidence>
<accession>A0A0N4ULH7</accession>
<protein>
    <submittedName>
        <fullName evidence="4">Reverse transcriptase domain-containing protein</fullName>
    </submittedName>
</protein>
<reference evidence="1 3" key="2">
    <citation type="submission" date="2018-11" db="EMBL/GenBank/DDBJ databases">
        <authorList>
            <consortium name="Pathogen Informatics"/>
        </authorList>
    </citation>
    <scope>NUCLEOTIDE SEQUENCE [LARGE SCALE GENOMIC DNA]</scope>
</reference>
<evidence type="ECO:0000313" key="3">
    <source>
        <dbReference type="Proteomes" id="UP000274756"/>
    </source>
</evidence>
<keyword evidence="3" id="KW-1185">Reference proteome</keyword>
<dbReference type="OrthoDB" id="410104at2759"/>